<keyword evidence="3" id="KW-1185">Reference proteome</keyword>
<evidence type="ECO:0000256" key="1">
    <source>
        <dbReference type="SAM" id="MobiDB-lite"/>
    </source>
</evidence>
<feature type="region of interest" description="Disordered" evidence="1">
    <location>
        <begin position="1"/>
        <end position="24"/>
    </location>
</feature>
<sequence>MYCGKKNEERKGEETSNGGGEEETYWQWVVVDKSGIDLSLPNELKPCNSGGDCGSRSRTGETRARGLVGARGERSPGRAAQPSLRPDPARAAGTAEGGFWAAKDQCCGVLGLRRPCGCRPGGQAWKESERRPRALQPKGPTPRLPGG</sequence>
<evidence type="ECO:0000313" key="2">
    <source>
        <dbReference type="EMBL" id="KAJ1213399.1"/>
    </source>
</evidence>
<name>A0AAV7WN36_PLEWA</name>
<dbReference type="AlphaFoldDB" id="A0AAV7WN36"/>
<proteinExistence type="predicted"/>
<dbReference type="EMBL" id="JANPWB010000001">
    <property type="protein sequence ID" value="KAJ1213399.1"/>
    <property type="molecule type" value="Genomic_DNA"/>
</dbReference>
<dbReference type="Proteomes" id="UP001066276">
    <property type="component" value="Chromosome 1_1"/>
</dbReference>
<protein>
    <submittedName>
        <fullName evidence="2">Uncharacterized protein</fullName>
    </submittedName>
</protein>
<feature type="region of interest" description="Disordered" evidence="1">
    <location>
        <begin position="119"/>
        <end position="147"/>
    </location>
</feature>
<reference evidence="2" key="1">
    <citation type="journal article" date="2022" name="bioRxiv">
        <title>Sequencing and chromosome-scale assembly of the giantPleurodeles waltlgenome.</title>
        <authorList>
            <person name="Brown T."/>
            <person name="Elewa A."/>
            <person name="Iarovenko S."/>
            <person name="Subramanian E."/>
            <person name="Araus A.J."/>
            <person name="Petzold A."/>
            <person name="Susuki M."/>
            <person name="Suzuki K.-i.T."/>
            <person name="Hayashi T."/>
            <person name="Toyoda A."/>
            <person name="Oliveira C."/>
            <person name="Osipova E."/>
            <person name="Leigh N.D."/>
            <person name="Simon A."/>
            <person name="Yun M.H."/>
        </authorList>
    </citation>
    <scope>NUCLEOTIDE SEQUENCE</scope>
    <source>
        <strain evidence="2">20211129_DDA</strain>
        <tissue evidence="2">Liver</tissue>
    </source>
</reference>
<comment type="caution">
    <text evidence="2">The sequence shown here is derived from an EMBL/GenBank/DDBJ whole genome shotgun (WGS) entry which is preliminary data.</text>
</comment>
<feature type="region of interest" description="Disordered" evidence="1">
    <location>
        <begin position="40"/>
        <end position="93"/>
    </location>
</feature>
<gene>
    <name evidence="2" type="ORF">NDU88_001036</name>
</gene>
<accession>A0AAV7WN36</accession>
<organism evidence="2 3">
    <name type="scientific">Pleurodeles waltl</name>
    <name type="common">Iberian ribbed newt</name>
    <dbReference type="NCBI Taxonomy" id="8319"/>
    <lineage>
        <taxon>Eukaryota</taxon>
        <taxon>Metazoa</taxon>
        <taxon>Chordata</taxon>
        <taxon>Craniata</taxon>
        <taxon>Vertebrata</taxon>
        <taxon>Euteleostomi</taxon>
        <taxon>Amphibia</taxon>
        <taxon>Batrachia</taxon>
        <taxon>Caudata</taxon>
        <taxon>Salamandroidea</taxon>
        <taxon>Salamandridae</taxon>
        <taxon>Pleurodelinae</taxon>
        <taxon>Pleurodeles</taxon>
    </lineage>
</organism>
<evidence type="ECO:0000313" key="3">
    <source>
        <dbReference type="Proteomes" id="UP001066276"/>
    </source>
</evidence>
<feature type="compositionally biased region" description="Basic and acidic residues" evidence="1">
    <location>
        <begin position="1"/>
        <end position="14"/>
    </location>
</feature>